<dbReference type="SUPFAM" id="SSF46785">
    <property type="entry name" value="Winged helix' DNA-binding domain"/>
    <property type="match status" value="1"/>
</dbReference>
<dbReference type="Pfam" id="PF00126">
    <property type="entry name" value="HTH_1"/>
    <property type="match status" value="1"/>
</dbReference>
<sequence length="320" mass="36467">MCVITFKIGKVKLLFKLITLFLGKIVDLNSLKVFAEVVNRGSFSGASKALNMPVSTVSRKVSEFEESLGQKLMERSTRNLRLTEQGETLYQYAQRSVEEMEAGLVALEEKQDQVEGTLRIAMPPNFELAWDGLRDFRLNFPKVKVQLLGITREIDLINDHIDVAFQYGESTSPSAISRKVASMTPKLIASKRYIEQNGIPKSIENLKNFNCLARDNPNSDNFWTLNGEKYFFQAAVSSNEFSMLRFFVKNDMGIAQLPPYFCQEGLESGEFVQILPEVTCPEVDVHMIYATRKHLSRVVRTFLDFSLEYAGNHSEFWRAQ</sequence>
<evidence type="ECO:0000256" key="4">
    <source>
        <dbReference type="ARBA" id="ARBA00023163"/>
    </source>
</evidence>
<dbReference type="EMBL" id="VWSE01000010">
    <property type="protein sequence ID" value="KAB0285279.1"/>
    <property type="molecule type" value="Genomic_DNA"/>
</dbReference>
<dbReference type="PANTHER" id="PTHR30537">
    <property type="entry name" value="HTH-TYPE TRANSCRIPTIONAL REGULATOR"/>
    <property type="match status" value="1"/>
</dbReference>
<reference evidence="7 8" key="1">
    <citation type="submission" date="2019-09" db="EMBL/GenBank/DDBJ databases">
        <title>Whole genome sequence of Vibrio fortis.</title>
        <authorList>
            <person name="Das S.K."/>
        </authorList>
    </citation>
    <scope>NUCLEOTIDE SEQUENCE [LARGE SCALE GENOMIC DNA]</scope>
    <source>
        <strain evidence="7 8">AN60</strain>
    </source>
</reference>
<dbReference type="AlphaFoldDB" id="A0A5N3QT02"/>
<protein>
    <submittedName>
        <fullName evidence="7">LysR family transcriptional regulator</fullName>
    </submittedName>
</protein>
<dbReference type="InterPro" id="IPR058163">
    <property type="entry name" value="LysR-type_TF_proteobact-type"/>
</dbReference>
<accession>A0A5N3QT02</accession>
<proteinExistence type="inferred from homology"/>
<feature type="domain" description="HTH lysR-type" evidence="6">
    <location>
        <begin position="26"/>
        <end position="83"/>
    </location>
</feature>
<evidence type="ECO:0000259" key="6">
    <source>
        <dbReference type="PROSITE" id="PS50931"/>
    </source>
</evidence>
<dbReference type="GO" id="GO:0006351">
    <property type="term" value="P:DNA-templated transcription"/>
    <property type="evidence" value="ECO:0007669"/>
    <property type="project" value="TreeGrafter"/>
</dbReference>
<keyword evidence="2" id="KW-0805">Transcription regulation</keyword>
<dbReference type="GO" id="GO:0003700">
    <property type="term" value="F:DNA-binding transcription factor activity"/>
    <property type="evidence" value="ECO:0007669"/>
    <property type="project" value="InterPro"/>
</dbReference>
<dbReference type="GO" id="GO:0043565">
    <property type="term" value="F:sequence-specific DNA binding"/>
    <property type="evidence" value="ECO:0007669"/>
    <property type="project" value="TreeGrafter"/>
</dbReference>
<dbReference type="PANTHER" id="PTHR30537:SF68">
    <property type="entry name" value="TRANSCRIPTIONAL REGULATOR-RELATED"/>
    <property type="match status" value="1"/>
</dbReference>
<keyword evidence="4" id="KW-0804">Transcription</keyword>
<name>A0A5N3QT02_9VIBR</name>
<comment type="similarity">
    <text evidence="1">Belongs to the LysR transcriptional regulatory family.</text>
</comment>
<evidence type="ECO:0000313" key="8">
    <source>
        <dbReference type="Proteomes" id="UP000326789"/>
    </source>
</evidence>
<evidence type="ECO:0000256" key="3">
    <source>
        <dbReference type="ARBA" id="ARBA00023125"/>
    </source>
</evidence>
<dbReference type="FunFam" id="1.10.10.10:FF:000001">
    <property type="entry name" value="LysR family transcriptional regulator"/>
    <property type="match status" value="1"/>
</dbReference>
<evidence type="ECO:0000256" key="1">
    <source>
        <dbReference type="ARBA" id="ARBA00009437"/>
    </source>
</evidence>
<dbReference type="SUPFAM" id="SSF53850">
    <property type="entry name" value="Periplasmic binding protein-like II"/>
    <property type="match status" value="1"/>
</dbReference>
<dbReference type="InterPro" id="IPR036388">
    <property type="entry name" value="WH-like_DNA-bd_sf"/>
</dbReference>
<evidence type="ECO:0000256" key="5">
    <source>
        <dbReference type="SAM" id="Coils"/>
    </source>
</evidence>
<evidence type="ECO:0000313" key="7">
    <source>
        <dbReference type="EMBL" id="KAB0285279.1"/>
    </source>
</evidence>
<keyword evidence="5" id="KW-0175">Coiled coil</keyword>
<dbReference type="Gene3D" id="3.40.190.290">
    <property type="match status" value="1"/>
</dbReference>
<keyword evidence="3" id="KW-0238">DNA-binding</keyword>
<organism evidence="7 8">
    <name type="scientific">Vibrio fortis</name>
    <dbReference type="NCBI Taxonomy" id="212667"/>
    <lineage>
        <taxon>Bacteria</taxon>
        <taxon>Pseudomonadati</taxon>
        <taxon>Pseudomonadota</taxon>
        <taxon>Gammaproteobacteria</taxon>
        <taxon>Vibrionales</taxon>
        <taxon>Vibrionaceae</taxon>
        <taxon>Vibrio</taxon>
    </lineage>
</organism>
<dbReference type="PROSITE" id="PS50931">
    <property type="entry name" value="HTH_LYSR"/>
    <property type="match status" value="1"/>
</dbReference>
<dbReference type="InterPro" id="IPR000847">
    <property type="entry name" value="LysR_HTH_N"/>
</dbReference>
<gene>
    <name evidence="7" type="ORF">F2P58_22380</name>
</gene>
<dbReference type="InterPro" id="IPR036390">
    <property type="entry name" value="WH_DNA-bd_sf"/>
</dbReference>
<dbReference type="Pfam" id="PF03466">
    <property type="entry name" value="LysR_substrate"/>
    <property type="match status" value="1"/>
</dbReference>
<dbReference type="CDD" id="cd08422">
    <property type="entry name" value="PBP2_CrgA_like"/>
    <property type="match status" value="1"/>
</dbReference>
<dbReference type="InterPro" id="IPR005119">
    <property type="entry name" value="LysR_subst-bd"/>
</dbReference>
<comment type="caution">
    <text evidence="7">The sequence shown here is derived from an EMBL/GenBank/DDBJ whole genome shotgun (WGS) entry which is preliminary data.</text>
</comment>
<evidence type="ECO:0000256" key="2">
    <source>
        <dbReference type="ARBA" id="ARBA00023015"/>
    </source>
</evidence>
<feature type="coiled-coil region" evidence="5">
    <location>
        <begin position="90"/>
        <end position="117"/>
    </location>
</feature>
<dbReference type="Proteomes" id="UP000326789">
    <property type="component" value="Unassembled WGS sequence"/>
</dbReference>
<dbReference type="Gene3D" id="1.10.10.10">
    <property type="entry name" value="Winged helix-like DNA-binding domain superfamily/Winged helix DNA-binding domain"/>
    <property type="match status" value="1"/>
</dbReference>